<comment type="caution">
    <text evidence="7">The sequence shown here is derived from an EMBL/GenBank/DDBJ whole genome shotgun (WGS) entry which is preliminary data.</text>
</comment>
<dbReference type="SMART" id="SM00320">
    <property type="entry name" value="WD40"/>
    <property type="match status" value="7"/>
</dbReference>
<dbReference type="PRINTS" id="PR00320">
    <property type="entry name" value="GPROTEINBRPT"/>
</dbReference>
<evidence type="ECO:0000256" key="3">
    <source>
        <dbReference type="ARBA" id="ARBA00022574"/>
    </source>
</evidence>
<dbReference type="GO" id="GO:0000398">
    <property type="term" value="P:mRNA splicing, via spliceosome"/>
    <property type="evidence" value="ECO:0007669"/>
    <property type="project" value="TreeGrafter"/>
</dbReference>
<dbReference type="InterPro" id="IPR019775">
    <property type="entry name" value="WD40_repeat_CS"/>
</dbReference>
<dbReference type="SUPFAM" id="SSF50978">
    <property type="entry name" value="WD40 repeat-like"/>
    <property type="match status" value="1"/>
</dbReference>
<evidence type="ECO:0000256" key="2">
    <source>
        <dbReference type="ARBA" id="ARBA00022490"/>
    </source>
</evidence>
<evidence type="ECO:0000313" key="8">
    <source>
        <dbReference type="Proteomes" id="UP001150569"/>
    </source>
</evidence>
<feature type="repeat" description="WD" evidence="6">
    <location>
        <begin position="99"/>
        <end position="140"/>
    </location>
</feature>
<name>A0A9W8E068_9FUNG</name>
<dbReference type="InterPro" id="IPR015943">
    <property type="entry name" value="WD40/YVTN_repeat-like_dom_sf"/>
</dbReference>
<evidence type="ECO:0000256" key="1">
    <source>
        <dbReference type="ARBA" id="ARBA00004496"/>
    </source>
</evidence>
<dbReference type="PANTHER" id="PTHR22842:SF3">
    <property type="entry name" value="WD REPEAT DOMAIN-CONTAINING PROTEIN 83"/>
    <property type="match status" value="1"/>
</dbReference>
<evidence type="ECO:0000313" key="7">
    <source>
        <dbReference type="EMBL" id="KAJ1927004.1"/>
    </source>
</evidence>
<dbReference type="GO" id="GO:0071013">
    <property type="term" value="C:catalytic step 2 spliceosome"/>
    <property type="evidence" value="ECO:0007669"/>
    <property type="project" value="TreeGrafter"/>
</dbReference>
<dbReference type="OrthoDB" id="1068471at2759"/>
<dbReference type="PANTHER" id="PTHR22842">
    <property type="entry name" value="WD40 REPEAT PROTEIN"/>
    <property type="match status" value="1"/>
</dbReference>
<comment type="subcellular location">
    <subcellularLocation>
        <location evidence="1">Cytoplasm</location>
    </subcellularLocation>
</comment>
<organism evidence="7 8">
    <name type="scientific">Tieghemiomyces parasiticus</name>
    <dbReference type="NCBI Taxonomy" id="78921"/>
    <lineage>
        <taxon>Eukaryota</taxon>
        <taxon>Fungi</taxon>
        <taxon>Fungi incertae sedis</taxon>
        <taxon>Zoopagomycota</taxon>
        <taxon>Kickxellomycotina</taxon>
        <taxon>Dimargaritomycetes</taxon>
        <taxon>Dimargaritales</taxon>
        <taxon>Dimargaritaceae</taxon>
        <taxon>Tieghemiomyces</taxon>
    </lineage>
</organism>
<keyword evidence="4" id="KW-0677">Repeat</keyword>
<gene>
    <name evidence="7" type="primary">WDR83_1</name>
    <name evidence="7" type="ORF">IWQ60_003300</name>
</gene>
<evidence type="ECO:0000256" key="5">
    <source>
        <dbReference type="ARBA" id="ARBA00038145"/>
    </source>
</evidence>
<feature type="repeat" description="WD" evidence="6">
    <location>
        <begin position="15"/>
        <end position="56"/>
    </location>
</feature>
<reference evidence="7" key="1">
    <citation type="submission" date="2022-07" db="EMBL/GenBank/DDBJ databases">
        <title>Phylogenomic reconstructions and comparative analyses of Kickxellomycotina fungi.</title>
        <authorList>
            <person name="Reynolds N.K."/>
            <person name="Stajich J.E."/>
            <person name="Barry K."/>
            <person name="Grigoriev I.V."/>
            <person name="Crous P."/>
            <person name="Smith M.E."/>
        </authorList>
    </citation>
    <scope>NUCLEOTIDE SEQUENCE</scope>
    <source>
        <strain evidence="7">RSA 861</strain>
    </source>
</reference>
<dbReference type="InterPro" id="IPR036322">
    <property type="entry name" value="WD40_repeat_dom_sf"/>
</dbReference>
<dbReference type="InterPro" id="IPR051980">
    <property type="entry name" value="WD_repeat_MORG1"/>
</dbReference>
<dbReference type="AlphaFoldDB" id="A0A9W8E068"/>
<dbReference type="InterPro" id="IPR020472">
    <property type="entry name" value="WD40_PAC1"/>
</dbReference>
<keyword evidence="3 6" id="KW-0853">WD repeat</keyword>
<sequence length="299" mass="32468">MSATETPPMTRALALTGHRGAVNVGRFNGSGQYCLTGGQDRTIRLWNTTTGQAVADFEGHGWDVLDLDVSPDNAHIASVGGDRAVFVWDVGTGKLLRKLPGHTQRVNAVNFNALSSVIASGSFDKSVRLWDNRSSSRRPIQILDEAGDSVTSLASFGSELLVGSTDGFTRVYDVRRGQMTADFVGSPVTSVGYTQDGQCLLVSSLDSTVRLLDKAAGTLLNHYEGHRNGEYRLRSCLSRLDSLVISGSEDGRLWCWDLMEATCAREWQAHPRVVTCVAYHPTEPALLSTSADGTVYVWR</sequence>
<feature type="repeat" description="WD" evidence="6">
    <location>
        <begin position="267"/>
        <end position="299"/>
    </location>
</feature>
<proteinExistence type="inferred from homology"/>
<feature type="repeat" description="WD" evidence="6">
    <location>
        <begin position="57"/>
        <end position="98"/>
    </location>
</feature>
<dbReference type="CDD" id="cd00200">
    <property type="entry name" value="WD40"/>
    <property type="match status" value="1"/>
</dbReference>
<dbReference type="PROSITE" id="PS50082">
    <property type="entry name" value="WD_REPEATS_2"/>
    <property type="match status" value="4"/>
</dbReference>
<comment type="similarity">
    <text evidence="5">Belongs to the WD repeat MORG1 family.</text>
</comment>
<keyword evidence="8" id="KW-1185">Reference proteome</keyword>
<dbReference type="PROSITE" id="PS00678">
    <property type="entry name" value="WD_REPEATS_1"/>
    <property type="match status" value="2"/>
</dbReference>
<dbReference type="Proteomes" id="UP001150569">
    <property type="component" value="Unassembled WGS sequence"/>
</dbReference>
<evidence type="ECO:0000256" key="4">
    <source>
        <dbReference type="ARBA" id="ARBA00022737"/>
    </source>
</evidence>
<dbReference type="EMBL" id="JANBPT010000139">
    <property type="protein sequence ID" value="KAJ1927004.1"/>
    <property type="molecule type" value="Genomic_DNA"/>
</dbReference>
<evidence type="ECO:0000256" key="6">
    <source>
        <dbReference type="PROSITE-ProRule" id="PRU00221"/>
    </source>
</evidence>
<dbReference type="Gene3D" id="2.130.10.10">
    <property type="entry name" value="YVTN repeat-like/Quinoprotein amine dehydrogenase"/>
    <property type="match status" value="2"/>
</dbReference>
<protein>
    <submittedName>
        <fullName evidence="7">WD repeat-containing protein 83</fullName>
    </submittedName>
</protein>
<accession>A0A9W8E068</accession>
<keyword evidence="2" id="KW-0963">Cytoplasm</keyword>
<dbReference type="InterPro" id="IPR001680">
    <property type="entry name" value="WD40_rpt"/>
</dbReference>
<dbReference type="Pfam" id="PF00400">
    <property type="entry name" value="WD40"/>
    <property type="match status" value="6"/>
</dbReference>
<dbReference type="PROSITE" id="PS50294">
    <property type="entry name" value="WD_REPEATS_REGION"/>
    <property type="match status" value="4"/>
</dbReference>
<dbReference type="GO" id="GO:0005737">
    <property type="term" value="C:cytoplasm"/>
    <property type="evidence" value="ECO:0007669"/>
    <property type="project" value="UniProtKB-SubCell"/>
</dbReference>